<dbReference type="SUPFAM" id="SSF51905">
    <property type="entry name" value="FAD/NAD(P)-binding domain"/>
    <property type="match status" value="1"/>
</dbReference>
<dbReference type="Gene3D" id="3.40.30.120">
    <property type="match status" value="1"/>
</dbReference>
<dbReference type="AlphaFoldDB" id="A0A8J4ACP1"/>
<dbReference type="Pfam" id="PF21274">
    <property type="entry name" value="Rng_hyd_C"/>
    <property type="match status" value="1"/>
</dbReference>
<keyword evidence="3" id="KW-0274">FAD</keyword>
<feature type="domain" description="FAD-binding" evidence="4">
    <location>
        <begin position="6"/>
        <end position="355"/>
    </location>
</feature>
<dbReference type="Pfam" id="PF01494">
    <property type="entry name" value="FAD_binding_3"/>
    <property type="match status" value="1"/>
</dbReference>
<evidence type="ECO:0000256" key="3">
    <source>
        <dbReference type="ARBA" id="ARBA00022827"/>
    </source>
</evidence>
<dbReference type="PANTHER" id="PTHR43004:SF19">
    <property type="entry name" value="BINDING MONOOXYGENASE, PUTATIVE (JCVI)-RELATED"/>
    <property type="match status" value="1"/>
</dbReference>
<evidence type="ECO:0000256" key="2">
    <source>
        <dbReference type="ARBA" id="ARBA00022630"/>
    </source>
</evidence>
<dbReference type="GO" id="GO:0071949">
    <property type="term" value="F:FAD binding"/>
    <property type="evidence" value="ECO:0007669"/>
    <property type="project" value="InterPro"/>
</dbReference>
<organism evidence="5 6">
    <name type="scientific">Actinocatenispora comari</name>
    <dbReference type="NCBI Taxonomy" id="2807577"/>
    <lineage>
        <taxon>Bacteria</taxon>
        <taxon>Bacillati</taxon>
        <taxon>Actinomycetota</taxon>
        <taxon>Actinomycetes</taxon>
        <taxon>Micromonosporales</taxon>
        <taxon>Micromonosporaceae</taxon>
        <taxon>Actinocatenispora</taxon>
    </lineage>
</organism>
<protein>
    <submittedName>
        <fullName evidence="5">FAD-dependent oxidoreductase</fullName>
    </submittedName>
</protein>
<keyword evidence="6" id="KW-1185">Reference proteome</keyword>
<dbReference type="EMBL" id="BOPO01000062">
    <property type="protein sequence ID" value="GIL28275.1"/>
    <property type="molecule type" value="Genomic_DNA"/>
</dbReference>
<dbReference type="Gene3D" id="3.30.9.10">
    <property type="entry name" value="D-Amino Acid Oxidase, subunit A, domain 2"/>
    <property type="match status" value="1"/>
</dbReference>
<dbReference type="Proteomes" id="UP000614996">
    <property type="component" value="Unassembled WGS sequence"/>
</dbReference>
<evidence type="ECO:0000259" key="4">
    <source>
        <dbReference type="Pfam" id="PF01494"/>
    </source>
</evidence>
<dbReference type="RefSeq" id="WP_207126003.1">
    <property type="nucleotide sequence ID" value="NZ_BOPO01000062.1"/>
</dbReference>
<comment type="cofactor">
    <cofactor evidence="1">
        <name>FAD</name>
        <dbReference type="ChEBI" id="CHEBI:57692"/>
    </cofactor>
</comment>
<evidence type="ECO:0000313" key="5">
    <source>
        <dbReference type="EMBL" id="GIL28275.1"/>
    </source>
</evidence>
<dbReference type="Gene3D" id="3.50.50.60">
    <property type="entry name" value="FAD/NAD(P)-binding domain"/>
    <property type="match status" value="1"/>
</dbReference>
<proteinExistence type="predicted"/>
<gene>
    <name evidence="5" type="ORF">NUM_35290</name>
</gene>
<name>A0A8J4ACP1_9ACTN</name>
<dbReference type="InterPro" id="IPR002938">
    <property type="entry name" value="FAD-bd"/>
</dbReference>
<dbReference type="InterPro" id="IPR050641">
    <property type="entry name" value="RIFMO-like"/>
</dbReference>
<comment type="caution">
    <text evidence="5">The sequence shown here is derived from an EMBL/GenBank/DDBJ whole genome shotgun (WGS) entry which is preliminary data.</text>
</comment>
<evidence type="ECO:0000256" key="1">
    <source>
        <dbReference type="ARBA" id="ARBA00001974"/>
    </source>
</evidence>
<evidence type="ECO:0000313" key="6">
    <source>
        <dbReference type="Proteomes" id="UP000614996"/>
    </source>
</evidence>
<dbReference type="InterPro" id="IPR036188">
    <property type="entry name" value="FAD/NAD-bd_sf"/>
</dbReference>
<dbReference type="PRINTS" id="PR00420">
    <property type="entry name" value="RNGMNOXGNASE"/>
</dbReference>
<dbReference type="PANTHER" id="PTHR43004">
    <property type="entry name" value="TRK SYSTEM POTASSIUM UPTAKE PROTEIN"/>
    <property type="match status" value="1"/>
</dbReference>
<dbReference type="GO" id="GO:0016709">
    <property type="term" value="F:oxidoreductase activity, acting on paired donors, with incorporation or reduction of molecular oxygen, NAD(P)H as one donor, and incorporation of one atom of oxygen"/>
    <property type="evidence" value="ECO:0007669"/>
    <property type="project" value="UniProtKB-ARBA"/>
</dbReference>
<keyword evidence="2" id="KW-0285">Flavoprotein</keyword>
<sequence>MRSEQTPVLIVGAGLAGLTTALFLGQHGVPAIVADRHPGTANQPKARGQSPTIMEAFRTAGVADAMLAAAPPGRPEMTIVICDSVTGTVLHSYSEHFPDFAALSPSPGGLASQQAAEAAIATRARELGADLRFRTVLESLRQDDDGVTATLHDLGTDQRYQVRAAYLVGADGGRGTIAAEAGVGHHGRGAFGHVRTVLFRADELIEEVPDTAILMYYVQNPGLPAGSASFVSTDHRGEYVLGINDDLDRTDAEVVELIRIAVGRPDLKVELCNVGSTWEVAHRVADRFSAGRVHLVGDAAHLMPPTGGQGGNTAMLDGMHLAWKLAAVVRGDAGPALLDSHDAEQRPYGQTIADWQYVNMFERLQPDQRPDDLPEVPDPVQGLFGYRMASRAVVGGADEYGFELPTGRPGTRAPHVVLHRGAELLSTRDLFFAGFVLLTEDPAWADAGQRVAAELGVPLAVHRIGAELTDDDGTFRSSYGLSDDGAVLVRPDGVVGWRSTTIADPATLDAAWRRILDR</sequence>
<accession>A0A8J4ACP1</accession>
<reference evidence="6" key="1">
    <citation type="journal article" date="2021" name="Int. J. Syst. Evol. Microbiol.">
        <title>Actinocatenispora comari sp. nov., an endophytic actinomycete isolated from aerial parts of Comarum salesowianum.</title>
        <authorList>
            <person name="Oyunbileg N."/>
            <person name="Iizaka Y."/>
            <person name="Hamada M."/>
            <person name="Davaapurev B.O."/>
            <person name="Fukumoto A."/>
            <person name="Tsetseg B."/>
            <person name="Kato F."/>
            <person name="Tamura T."/>
            <person name="Batkhuu J."/>
            <person name="Anzai Y."/>
        </authorList>
    </citation>
    <scope>NUCLEOTIDE SEQUENCE [LARGE SCALE GENOMIC DNA]</scope>
    <source>
        <strain evidence="6">NUM-2625</strain>
    </source>
</reference>